<dbReference type="GO" id="GO:0005524">
    <property type="term" value="F:ATP binding"/>
    <property type="evidence" value="ECO:0007669"/>
    <property type="project" value="UniProtKB-KW"/>
</dbReference>
<evidence type="ECO:0000256" key="19">
    <source>
        <dbReference type="ARBA" id="ARBA00048679"/>
    </source>
</evidence>
<keyword evidence="14" id="KW-1133">Transmembrane helix</keyword>
<keyword evidence="11" id="KW-0547">Nucleotide-binding</keyword>
<keyword evidence="4" id="KW-0723">Serine/threonine-protein kinase</keyword>
<dbReference type="Gene3D" id="1.10.510.10">
    <property type="entry name" value="Transferase(Phosphotransferase) domain 1"/>
    <property type="match status" value="2"/>
</dbReference>
<keyword evidence="15" id="KW-0472">Membrane</keyword>
<dbReference type="InterPro" id="IPR001245">
    <property type="entry name" value="Ser-Thr/Tyr_kinase_cat_dom"/>
</dbReference>
<keyword evidence="7" id="KW-0808">Transferase</keyword>
<dbReference type="InterPro" id="IPR045274">
    <property type="entry name" value="WAK-like"/>
</dbReference>
<evidence type="ECO:0000256" key="12">
    <source>
        <dbReference type="ARBA" id="ARBA00022777"/>
    </source>
</evidence>
<evidence type="ECO:0000256" key="6">
    <source>
        <dbReference type="ARBA" id="ARBA00022614"/>
    </source>
</evidence>
<keyword evidence="16" id="KW-0675">Receptor</keyword>
<dbReference type="GO" id="GO:0005886">
    <property type="term" value="C:plasma membrane"/>
    <property type="evidence" value="ECO:0007669"/>
    <property type="project" value="UniProtKB-SubCell"/>
</dbReference>
<dbReference type="Proteomes" id="UP001153076">
    <property type="component" value="Unassembled WGS sequence"/>
</dbReference>
<dbReference type="OrthoDB" id="75710at2759"/>
<name>A0A9Q1JLX5_9CARY</name>
<dbReference type="PANTHER" id="PTHR27005">
    <property type="entry name" value="WALL-ASSOCIATED RECEPTOR KINASE-LIKE 21"/>
    <property type="match status" value="1"/>
</dbReference>
<keyword evidence="12" id="KW-0418">Kinase</keyword>
<evidence type="ECO:0000256" key="1">
    <source>
        <dbReference type="ARBA" id="ARBA00004162"/>
    </source>
</evidence>
<keyword evidence="3" id="KW-1003">Cell membrane</keyword>
<proteinExistence type="predicted"/>
<dbReference type="SUPFAM" id="SSF56112">
    <property type="entry name" value="Protein kinase-like (PK-like)"/>
    <property type="match status" value="2"/>
</dbReference>
<dbReference type="EMBL" id="JAKOGI010001473">
    <property type="protein sequence ID" value="KAJ8425451.1"/>
    <property type="molecule type" value="Genomic_DNA"/>
</dbReference>
<comment type="catalytic activity">
    <reaction evidence="18">
        <text>L-threonyl-[protein] + ATP = O-phospho-L-threonyl-[protein] + ADP + H(+)</text>
        <dbReference type="Rhea" id="RHEA:46608"/>
        <dbReference type="Rhea" id="RHEA-COMP:11060"/>
        <dbReference type="Rhea" id="RHEA-COMP:11605"/>
        <dbReference type="ChEBI" id="CHEBI:15378"/>
        <dbReference type="ChEBI" id="CHEBI:30013"/>
        <dbReference type="ChEBI" id="CHEBI:30616"/>
        <dbReference type="ChEBI" id="CHEBI:61977"/>
        <dbReference type="ChEBI" id="CHEBI:456216"/>
        <dbReference type="EC" id="2.7.11.1"/>
    </reaction>
</comment>
<dbReference type="InterPro" id="IPR000719">
    <property type="entry name" value="Prot_kinase_dom"/>
</dbReference>
<evidence type="ECO:0000256" key="3">
    <source>
        <dbReference type="ARBA" id="ARBA00022475"/>
    </source>
</evidence>
<evidence type="ECO:0000256" key="15">
    <source>
        <dbReference type="ARBA" id="ARBA00023136"/>
    </source>
</evidence>
<dbReference type="Gene3D" id="3.30.200.20">
    <property type="entry name" value="Phosphorylase Kinase, domain 1"/>
    <property type="match status" value="2"/>
</dbReference>
<dbReference type="FunFam" id="1.10.510.10:FF:000358">
    <property type="entry name" value="Putative leucine-rich repeat receptor-like serine/threonine-protein kinase"/>
    <property type="match status" value="1"/>
</dbReference>
<evidence type="ECO:0000256" key="16">
    <source>
        <dbReference type="ARBA" id="ARBA00023170"/>
    </source>
</evidence>
<keyword evidence="10" id="KW-0677">Repeat</keyword>
<dbReference type="AlphaFoldDB" id="A0A9Q1JLX5"/>
<dbReference type="GO" id="GO:0007166">
    <property type="term" value="P:cell surface receptor signaling pathway"/>
    <property type="evidence" value="ECO:0007669"/>
    <property type="project" value="InterPro"/>
</dbReference>
<dbReference type="GO" id="GO:0004674">
    <property type="term" value="F:protein serine/threonine kinase activity"/>
    <property type="evidence" value="ECO:0007669"/>
    <property type="project" value="UniProtKB-KW"/>
</dbReference>
<keyword evidence="5" id="KW-0597">Phosphoprotein</keyword>
<evidence type="ECO:0000256" key="17">
    <source>
        <dbReference type="ARBA" id="ARBA00023180"/>
    </source>
</evidence>
<dbReference type="PROSITE" id="PS50011">
    <property type="entry name" value="PROTEIN_KINASE_DOM"/>
    <property type="match status" value="1"/>
</dbReference>
<accession>A0A9Q1JLX5</accession>
<evidence type="ECO:0000256" key="5">
    <source>
        <dbReference type="ARBA" id="ARBA00022553"/>
    </source>
</evidence>
<comment type="subcellular location">
    <subcellularLocation>
        <location evidence="1">Cell membrane</location>
        <topology evidence="1">Single-pass membrane protein</topology>
    </subcellularLocation>
</comment>
<keyword evidence="22" id="KW-1185">Reference proteome</keyword>
<organism evidence="21 22">
    <name type="scientific">Carnegiea gigantea</name>
    <dbReference type="NCBI Taxonomy" id="171969"/>
    <lineage>
        <taxon>Eukaryota</taxon>
        <taxon>Viridiplantae</taxon>
        <taxon>Streptophyta</taxon>
        <taxon>Embryophyta</taxon>
        <taxon>Tracheophyta</taxon>
        <taxon>Spermatophyta</taxon>
        <taxon>Magnoliopsida</taxon>
        <taxon>eudicotyledons</taxon>
        <taxon>Gunneridae</taxon>
        <taxon>Pentapetalae</taxon>
        <taxon>Caryophyllales</taxon>
        <taxon>Cactineae</taxon>
        <taxon>Cactaceae</taxon>
        <taxon>Cactoideae</taxon>
        <taxon>Echinocereeae</taxon>
        <taxon>Carnegiea</taxon>
    </lineage>
</organism>
<protein>
    <recommendedName>
        <fullName evidence="2">non-specific serine/threonine protein kinase</fullName>
        <ecNumber evidence="2">2.7.11.1</ecNumber>
    </recommendedName>
</protein>
<dbReference type="InterPro" id="IPR011009">
    <property type="entry name" value="Kinase-like_dom_sf"/>
</dbReference>
<feature type="domain" description="Protein kinase" evidence="20">
    <location>
        <begin position="60"/>
        <end position="331"/>
    </location>
</feature>
<sequence length="625" mass="70503">MKKNNKKKNQVKFEIKEEYFIRNGGILLQKQIALSQGQDIGSRQLKIFSIADIERATNCFDPDLVIGQIRFTVYKGFVDERMVVIKAPVDLVPSPELLDLFFTEASTGMVMNHNNMVKLYGCCLDPCLPILVYDFVPNGGLFQWLHGGIALNKSLKWVHRLRVATDVAYALSYMHNALSKPVVHRDVQSLNILLDKSFHAKLSNFGFSVSITPGEKPQRWPVIGAPGYIDPEYVETQEVTDKCDVYSFGVLMLELLTGRHPTVMAVDGVDLVDAVLSAVGRNCVMDMIDKKILEQGSRDEIQKFTQLALKCVAKVGMERPTMAEVVSELWLIQEEGLKFEAKEEYFIRNGGILLEKQIALSRGQDSGSRQLKVFSIKDIEKATNCFDPDLILGAVVGNVYQGILKELHVAIRVPLNLKPKPELIHIFLTVASTRVVMNHNSMVKLYGCCLETCIPIPVYEFFPNRTLFKHLHVSAAFTRRLKGVDRLKVAPDVSYALSYMHNALSKPVCPLLQGRHPEDGQFEELPDTLILNTKTLEVTDKCDVYSFGVLMWELLTGRQRNMLARAGIDLVDFIMEMIDIEASDQESMDEIEQFAQLASKCVAKKGKERPNMIQVVCELWLIQAR</sequence>
<evidence type="ECO:0000256" key="13">
    <source>
        <dbReference type="ARBA" id="ARBA00022840"/>
    </source>
</evidence>
<dbReference type="EC" id="2.7.11.1" evidence="2"/>
<evidence type="ECO:0000259" key="20">
    <source>
        <dbReference type="PROSITE" id="PS50011"/>
    </source>
</evidence>
<dbReference type="PANTHER" id="PTHR27005:SF468">
    <property type="entry name" value="OS01G0310500 PROTEIN"/>
    <property type="match status" value="1"/>
</dbReference>
<comment type="caution">
    <text evidence="21">The sequence shown here is derived from an EMBL/GenBank/DDBJ whole genome shotgun (WGS) entry which is preliminary data.</text>
</comment>
<evidence type="ECO:0000256" key="14">
    <source>
        <dbReference type="ARBA" id="ARBA00022989"/>
    </source>
</evidence>
<keyword evidence="8" id="KW-0812">Transmembrane</keyword>
<keyword evidence="13" id="KW-0067">ATP-binding</keyword>
<keyword evidence="17" id="KW-0325">Glycoprotein</keyword>
<evidence type="ECO:0000313" key="22">
    <source>
        <dbReference type="Proteomes" id="UP001153076"/>
    </source>
</evidence>
<evidence type="ECO:0000256" key="9">
    <source>
        <dbReference type="ARBA" id="ARBA00022729"/>
    </source>
</evidence>
<evidence type="ECO:0000256" key="11">
    <source>
        <dbReference type="ARBA" id="ARBA00022741"/>
    </source>
</evidence>
<reference evidence="21" key="1">
    <citation type="submission" date="2022-04" db="EMBL/GenBank/DDBJ databases">
        <title>Carnegiea gigantea Genome sequencing and assembly v2.</title>
        <authorList>
            <person name="Copetti D."/>
            <person name="Sanderson M.J."/>
            <person name="Burquez A."/>
            <person name="Wojciechowski M.F."/>
        </authorList>
    </citation>
    <scope>NUCLEOTIDE SEQUENCE</scope>
    <source>
        <strain evidence="21">SGP5-SGP5p</strain>
        <tissue evidence="21">Aerial part</tissue>
    </source>
</reference>
<comment type="catalytic activity">
    <reaction evidence="19">
        <text>L-seryl-[protein] + ATP = O-phospho-L-seryl-[protein] + ADP + H(+)</text>
        <dbReference type="Rhea" id="RHEA:17989"/>
        <dbReference type="Rhea" id="RHEA-COMP:9863"/>
        <dbReference type="Rhea" id="RHEA-COMP:11604"/>
        <dbReference type="ChEBI" id="CHEBI:15378"/>
        <dbReference type="ChEBI" id="CHEBI:29999"/>
        <dbReference type="ChEBI" id="CHEBI:30616"/>
        <dbReference type="ChEBI" id="CHEBI:83421"/>
        <dbReference type="ChEBI" id="CHEBI:456216"/>
        <dbReference type="EC" id="2.7.11.1"/>
    </reaction>
</comment>
<evidence type="ECO:0000256" key="18">
    <source>
        <dbReference type="ARBA" id="ARBA00047899"/>
    </source>
</evidence>
<dbReference type="Pfam" id="PF07714">
    <property type="entry name" value="PK_Tyr_Ser-Thr"/>
    <property type="match status" value="3"/>
</dbReference>
<evidence type="ECO:0000256" key="8">
    <source>
        <dbReference type="ARBA" id="ARBA00022692"/>
    </source>
</evidence>
<evidence type="ECO:0000256" key="7">
    <source>
        <dbReference type="ARBA" id="ARBA00022679"/>
    </source>
</evidence>
<keyword evidence="9" id="KW-0732">Signal</keyword>
<evidence type="ECO:0000256" key="10">
    <source>
        <dbReference type="ARBA" id="ARBA00022737"/>
    </source>
</evidence>
<evidence type="ECO:0000256" key="2">
    <source>
        <dbReference type="ARBA" id="ARBA00012513"/>
    </source>
</evidence>
<evidence type="ECO:0000256" key="4">
    <source>
        <dbReference type="ARBA" id="ARBA00022527"/>
    </source>
</evidence>
<gene>
    <name evidence="21" type="ORF">Cgig2_018849</name>
</gene>
<keyword evidence="6" id="KW-0433">Leucine-rich repeat</keyword>
<evidence type="ECO:0000313" key="21">
    <source>
        <dbReference type="EMBL" id="KAJ8425451.1"/>
    </source>
</evidence>